<proteinExistence type="predicted"/>
<dbReference type="Proteomes" id="UP001139414">
    <property type="component" value="Unassembled WGS sequence"/>
</dbReference>
<organism evidence="1 2">
    <name type="scientific">Christiangramia sediminis</name>
    <dbReference type="NCBI Taxonomy" id="2881336"/>
    <lineage>
        <taxon>Bacteria</taxon>
        <taxon>Pseudomonadati</taxon>
        <taxon>Bacteroidota</taxon>
        <taxon>Flavobacteriia</taxon>
        <taxon>Flavobacteriales</taxon>
        <taxon>Flavobacteriaceae</taxon>
        <taxon>Christiangramia</taxon>
    </lineage>
</organism>
<dbReference type="AlphaFoldDB" id="A0A9X1LJI2"/>
<evidence type="ECO:0000313" key="1">
    <source>
        <dbReference type="EMBL" id="MCB7481540.1"/>
    </source>
</evidence>
<dbReference type="RefSeq" id="WP_229340594.1">
    <property type="nucleotide sequence ID" value="NZ_JAJBZG010000005.1"/>
</dbReference>
<name>A0A9X1LJI2_9FLAO</name>
<dbReference type="PROSITE" id="PS51257">
    <property type="entry name" value="PROKAR_LIPOPROTEIN"/>
    <property type="match status" value="1"/>
</dbReference>
<evidence type="ECO:0000313" key="2">
    <source>
        <dbReference type="Proteomes" id="UP001139414"/>
    </source>
</evidence>
<protein>
    <recommendedName>
        <fullName evidence="3">Lipoprotein</fullName>
    </recommendedName>
</protein>
<keyword evidence="2" id="KW-1185">Reference proteome</keyword>
<evidence type="ECO:0008006" key="3">
    <source>
        <dbReference type="Google" id="ProtNLM"/>
    </source>
</evidence>
<gene>
    <name evidence="1" type="ORF">LGQ90_09740</name>
</gene>
<sequence>MKIRKLSLFFTRFILLIFLGISIVACQDKEKKEEKNEVLSENKKENEVSKSNMIEIVTNSMEFKTRDQLESGWHTFKYKNKSNETHFVVFEKYPEGKGVENAKSEIIPAFQEGMNAIISGNPEQTNAAFAKIPEWFQEVEFSGGVGLISAKSEAQSTLYLEPGTYIIECYVKMPGGIFHSTQGMIKEIQVTPGDSSDVNITEDYSISIDAKTGISFDERVSPGKKTFKVKFGEQKIHENFSKHDVHLVWVDQGADLSALNSWMNWANPEGLQTPAPAGFKFLGGMQELNEGGTGYFTAELKPGNYALISEIPDSQTKGMLKTFKVE</sequence>
<comment type="caution">
    <text evidence="1">The sequence shown here is derived from an EMBL/GenBank/DDBJ whole genome shotgun (WGS) entry which is preliminary data.</text>
</comment>
<reference evidence="1" key="1">
    <citation type="submission" date="2021-10" db="EMBL/GenBank/DDBJ databases">
        <title>Gramella sp. ASW11-100T, isolated from marine sediment.</title>
        <authorList>
            <person name="Xia C."/>
        </authorList>
    </citation>
    <scope>NUCLEOTIDE SEQUENCE</scope>
    <source>
        <strain evidence="1">ASW11-100</strain>
    </source>
</reference>
<dbReference type="EMBL" id="JAJBZG010000005">
    <property type="protein sequence ID" value="MCB7481540.1"/>
    <property type="molecule type" value="Genomic_DNA"/>
</dbReference>
<accession>A0A9X1LJI2</accession>